<dbReference type="InterPro" id="IPR011990">
    <property type="entry name" value="TPR-like_helical_dom_sf"/>
</dbReference>
<dbReference type="RefSeq" id="WP_160893884.1">
    <property type="nucleotide sequence ID" value="NZ_WUMU01000007.1"/>
</dbReference>
<dbReference type="SUPFAM" id="SSF48452">
    <property type="entry name" value="TPR-like"/>
    <property type="match status" value="1"/>
</dbReference>
<accession>A0A6L7G3H3</accession>
<sequence length="480" mass="51900">MPAHLKTPTHALRSVLLAGLVAVTLPLSALAQDATPSNEDLRALRFYIEQNQTAAVTAEVSRLQKAFPGWTPPSDLKQLLVTGPTTEIANIYARLSRNDITGAQALIAQTKEKYPSWTVPSDLQAQIKLTQAQKSFDAAVAGRDVASALELVSDTPALLRCDRINNTWNLALLQEQAGNKSGAYLTYQQIVATCNGIPDLVATIEKSDAVTTPQQLEGLVDAAKARFVTQSATFDALEQRLLAGRGLTQGTTTSATKTTTPAPRSTTTSAAPRTAPVARAPSTPRPAPVQTSLPRSGDNRLSRTRADAKTGSWAACAADSANPRSLDIAYERAWCVYNLDRPLEALSYFSMAAQGGLGSTVARDARFGMALALLKREMTDDASRVAASSDFTMDQRREIEGQILNQRGVRAYNTRQYAKSVQYFDALQKLKGGAITRDLALMRGYAMLNMGKREEARTEFERLNNELSTAETRAALAATY</sequence>
<protein>
    <recommendedName>
        <fullName evidence="5">Tetratricopeptide repeat protein</fullName>
    </recommendedName>
</protein>
<feature type="signal peptide" evidence="2">
    <location>
        <begin position="1"/>
        <end position="31"/>
    </location>
</feature>
<reference evidence="3 4" key="1">
    <citation type="submission" date="2019-12" db="EMBL/GenBank/DDBJ databases">
        <authorList>
            <person name="Li M."/>
        </authorList>
    </citation>
    <scope>NUCLEOTIDE SEQUENCE [LARGE SCALE GENOMIC DNA]</scope>
    <source>
        <strain evidence="3 4">GBMRC 2024</strain>
    </source>
</reference>
<name>A0A6L7G3H3_9RHOB</name>
<organism evidence="3 4">
    <name type="scientific">Pseudooceanicola albus</name>
    <dbReference type="NCBI Taxonomy" id="2692189"/>
    <lineage>
        <taxon>Bacteria</taxon>
        <taxon>Pseudomonadati</taxon>
        <taxon>Pseudomonadota</taxon>
        <taxon>Alphaproteobacteria</taxon>
        <taxon>Rhodobacterales</taxon>
        <taxon>Paracoccaceae</taxon>
        <taxon>Pseudooceanicola</taxon>
    </lineage>
</organism>
<evidence type="ECO:0000313" key="3">
    <source>
        <dbReference type="EMBL" id="MXN17986.1"/>
    </source>
</evidence>
<dbReference type="AlphaFoldDB" id="A0A6L7G3H3"/>
<gene>
    <name evidence="3" type="ORF">GR170_09080</name>
</gene>
<dbReference type="Gene3D" id="1.25.40.10">
    <property type="entry name" value="Tetratricopeptide repeat domain"/>
    <property type="match status" value="1"/>
</dbReference>
<feature type="compositionally biased region" description="Low complexity" evidence="1">
    <location>
        <begin position="251"/>
        <end position="282"/>
    </location>
</feature>
<feature type="compositionally biased region" description="Basic and acidic residues" evidence="1">
    <location>
        <begin position="297"/>
        <end position="306"/>
    </location>
</feature>
<feature type="chain" id="PRO_5026758206" description="Tetratricopeptide repeat protein" evidence="2">
    <location>
        <begin position="32"/>
        <end position="480"/>
    </location>
</feature>
<proteinExistence type="predicted"/>
<feature type="region of interest" description="Disordered" evidence="1">
    <location>
        <begin position="245"/>
        <end position="306"/>
    </location>
</feature>
<comment type="caution">
    <text evidence="3">The sequence shown here is derived from an EMBL/GenBank/DDBJ whole genome shotgun (WGS) entry which is preliminary data.</text>
</comment>
<evidence type="ECO:0000256" key="1">
    <source>
        <dbReference type="SAM" id="MobiDB-lite"/>
    </source>
</evidence>
<evidence type="ECO:0000256" key="2">
    <source>
        <dbReference type="SAM" id="SignalP"/>
    </source>
</evidence>
<keyword evidence="2" id="KW-0732">Signal</keyword>
<dbReference type="Proteomes" id="UP000477911">
    <property type="component" value="Unassembled WGS sequence"/>
</dbReference>
<evidence type="ECO:0000313" key="4">
    <source>
        <dbReference type="Proteomes" id="UP000477911"/>
    </source>
</evidence>
<dbReference type="EMBL" id="WUMU01000007">
    <property type="protein sequence ID" value="MXN17986.1"/>
    <property type="molecule type" value="Genomic_DNA"/>
</dbReference>
<evidence type="ECO:0008006" key="5">
    <source>
        <dbReference type="Google" id="ProtNLM"/>
    </source>
</evidence>
<keyword evidence="4" id="KW-1185">Reference proteome</keyword>